<keyword evidence="3" id="KW-1185">Reference proteome</keyword>
<organism evidence="2 3">
    <name type="scientific">Streptomyces dysideae</name>
    <dbReference type="NCBI Taxonomy" id="909626"/>
    <lineage>
        <taxon>Bacteria</taxon>
        <taxon>Bacillati</taxon>
        <taxon>Actinomycetota</taxon>
        <taxon>Actinomycetes</taxon>
        <taxon>Kitasatosporales</taxon>
        <taxon>Streptomycetaceae</taxon>
        <taxon>Streptomyces</taxon>
    </lineage>
</organism>
<accession>A0A117RYJ2</accession>
<dbReference type="Gene3D" id="3.40.50.1460">
    <property type="match status" value="1"/>
</dbReference>
<dbReference type="RefSeq" id="WP_067031654.1">
    <property type="nucleotide sequence ID" value="NZ_KQ949110.1"/>
</dbReference>
<dbReference type="OrthoDB" id="9150676at2"/>
<name>A0A117RYJ2_9ACTN</name>
<dbReference type="Pfam" id="PF20028">
    <property type="entry name" value="VMAP-C"/>
    <property type="match status" value="1"/>
</dbReference>
<dbReference type="EMBL" id="LMXB01000098">
    <property type="protein sequence ID" value="KUO15964.1"/>
    <property type="molecule type" value="Genomic_DNA"/>
</dbReference>
<dbReference type="InterPro" id="IPR045450">
    <property type="entry name" value="VMAP_C"/>
</dbReference>
<gene>
    <name evidence="2" type="ORF">AQJ91_38780</name>
</gene>
<evidence type="ECO:0000313" key="3">
    <source>
        <dbReference type="Proteomes" id="UP000053260"/>
    </source>
</evidence>
<protein>
    <recommendedName>
        <fullName evidence="1">vWA-MoxR associated protein C-terminal domain-containing protein</fullName>
    </recommendedName>
</protein>
<dbReference type="Proteomes" id="UP000053260">
    <property type="component" value="Unassembled WGS sequence"/>
</dbReference>
<dbReference type="STRING" id="909626.AQJ91_38780"/>
<evidence type="ECO:0000259" key="1">
    <source>
        <dbReference type="Pfam" id="PF20028"/>
    </source>
</evidence>
<proteinExistence type="predicted"/>
<dbReference type="AlphaFoldDB" id="A0A117RYJ2"/>
<feature type="domain" description="vWA-MoxR associated protein C-terminal" evidence="1">
    <location>
        <begin position="423"/>
        <end position="658"/>
    </location>
</feature>
<evidence type="ECO:0000313" key="2">
    <source>
        <dbReference type="EMBL" id="KUO15964.1"/>
    </source>
</evidence>
<comment type="caution">
    <text evidence="2">The sequence shown here is derived from an EMBL/GenBank/DDBJ whole genome shotgun (WGS) entry which is preliminary data.</text>
</comment>
<sequence>MTDLNSILPETLCPERTFAFVVGVEQYELSPGWNLRGAARDALRFAQWLTGPGQVPPDNVRLLLSPLDLQCLDWSATPQLAALQDRWRPATEENVRNALFRELAECDGDMLWIYWAGHGFLRKRQMMLPCADAHRGEIRHLNLDSALHWWRTDLVKSRCFPLQAALVDACRVEVPRGSALNFGSIDYGGGTLQAGRRQFELYASREGEAAKNDAERAAGQFTDVLLSELADRTLLDSVASLPDIARRIHRRFEELRRNNEGWQLPQFIRDRDWAECSFLDGPQPLPPAAARLDQLAWDGLGAVFADRTLPRDTYDAYAWAFTVTGCAAPVHEGLPGQSLIDIASDLDERQGRRPDTPLTLPFVRFLADRVRDTDPDWATRLCSWVEQTRQRLGAQPLQPPPPSARSTVLHLRLDPAPDSEDFHVARMWLRRDTTATVIWESQGPLTLDQVREELGRQLRCTAHAFGAASAPDAHTCVERVEFHVPFELLEVPFDQWAMPARRGRTRPLGVLYQVVVRCPEERQDARAAWLRKWSWLRTQGGRFPDSVSVVTDHQITDMLGVNLGIAEAPACVVASGSRTADVLDATLEGGVPVTVWWRDGGPAARGAEEPELAALLDPADDGTPTTNVLTLPRQVHALRRTRASVDTESRLALLWDDPDHTMDVRSLHGSAAADPTRP</sequence>
<reference evidence="2 3" key="1">
    <citation type="submission" date="2015-10" db="EMBL/GenBank/DDBJ databases">
        <title>Draft genome sequence of Streptomyces sp. RV15, isolated from a marine sponge.</title>
        <authorList>
            <person name="Ruckert C."/>
            <person name="Abdelmohsen U.R."/>
            <person name="Winkler A."/>
            <person name="Hentschel U."/>
            <person name="Kalinowski J."/>
            <person name="Kampfer P."/>
            <person name="Glaeser S."/>
        </authorList>
    </citation>
    <scope>NUCLEOTIDE SEQUENCE [LARGE SCALE GENOMIC DNA]</scope>
    <source>
        <strain evidence="2 3">RV15</strain>
    </source>
</reference>